<dbReference type="GO" id="GO:0022857">
    <property type="term" value="F:transmembrane transporter activity"/>
    <property type="evidence" value="ECO:0007669"/>
    <property type="project" value="InterPro"/>
</dbReference>
<evidence type="ECO:0000313" key="2">
    <source>
        <dbReference type="Proteomes" id="UP000251584"/>
    </source>
</evidence>
<accession>A0A2X2VND9</accession>
<dbReference type="GO" id="GO:0016020">
    <property type="term" value="C:membrane"/>
    <property type="evidence" value="ECO:0007669"/>
    <property type="project" value="InterPro"/>
</dbReference>
<dbReference type="AlphaFoldDB" id="A0A2X2VND9"/>
<gene>
    <name evidence="1" type="primary">acrB_5</name>
    <name evidence="1" type="ORF">NCTC10786_02315</name>
</gene>
<protein>
    <submittedName>
        <fullName evidence="1">Aminoglycoside/multidrug efflux system</fullName>
    </submittedName>
</protein>
<dbReference type="InterPro" id="IPR001036">
    <property type="entry name" value="Acrflvin-R"/>
</dbReference>
<reference evidence="1 2" key="1">
    <citation type="submission" date="2018-06" db="EMBL/GenBank/DDBJ databases">
        <authorList>
            <consortium name="Pathogen Informatics"/>
            <person name="Doyle S."/>
        </authorList>
    </citation>
    <scope>NUCLEOTIDE SEQUENCE [LARGE SCALE GENOMIC DNA]</scope>
    <source>
        <strain evidence="1 2">NCTC10786</strain>
    </source>
</reference>
<dbReference type="Pfam" id="PF00873">
    <property type="entry name" value="ACR_tran"/>
    <property type="match status" value="1"/>
</dbReference>
<organism evidence="1 2">
    <name type="scientific">Citrobacter koseri</name>
    <name type="common">Citrobacter diversus</name>
    <dbReference type="NCBI Taxonomy" id="545"/>
    <lineage>
        <taxon>Bacteria</taxon>
        <taxon>Pseudomonadati</taxon>
        <taxon>Pseudomonadota</taxon>
        <taxon>Gammaproteobacteria</taxon>
        <taxon>Enterobacterales</taxon>
        <taxon>Enterobacteriaceae</taxon>
        <taxon>Citrobacter</taxon>
    </lineage>
</organism>
<dbReference type="EMBL" id="UAVY01000004">
    <property type="protein sequence ID" value="SQB28377.1"/>
    <property type="molecule type" value="Genomic_DNA"/>
</dbReference>
<proteinExistence type="predicted"/>
<dbReference type="Proteomes" id="UP000251584">
    <property type="component" value="Unassembled WGS sequence"/>
</dbReference>
<name>A0A2X2VND9_CITKO</name>
<sequence>METAKLVLNRLDELAEYFPHGLSIRWRMKPPPFVKASIIDVVKTLLEAIALVFPGDVPVPAKLPRHVDPHYRRTGGIGWGHSPSCMPSTTALTR</sequence>
<evidence type="ECO:0000313" key="1">
    <source>
        <dbReference type="EMBL" id="SQB28377.1"/>
    </source>
</evidence>